<dbReference type="PANTHER" id="PTHR47843:SF2">
    <property type="entry name" value="BTB DOMAIN-CONTAINING PROTEIN"/>
    <property type="match status" value="1"/>
</dbReference>
<protein>
    <recommendedName>
        <fullName evidence="1">BTB domain-containing protein</fullName>
    </recommendedName>
</protein>
<dbReference type="EMBL" id="JACBAD010001747">
    <property type="protein sequence ID" value="KAF7136667.1"/>
    <property type="molecule type" value="Genomic_DNA"/>
</dbReference>
<dbReference type="CDD" id="cd18186">
    <property type="entry name" value="BTB_POZ_ZBTB_KLHL-like"/>
    <property type="match status" value="1"/>
</dbReference>
<name>A0A8H6PGR2_9EURO</name>
<dbReference type="Gene3D" id="3.30.710.10">
    <property type="entry name" value="Potassium Channel Kv1.1, Chain A"/>
    <property type="match status" value="1"/>
</dbReference>
<evidence type="ECO:0000313" key="2">
    <source>
        <dbReference type="EMBL" id="KAF7136667.1"/>
    </source>
</evidence>
<dbReference type="SUPFAM" id="SSF54695">
    <property type="entry name" value="POZ domain"/>
    <property type="match status" value="1"/>
</dbReference>
<proteinExistence type="predicted"/>
<dbReference type="EMBL" id="JACBAF010001835">
    <property type="protein sequence ID" value="KAF7172737.1"/>
    <property type="molecule type" value="Genomic_DNA"/>
</dbReference>
<dbReference type="PANTHER" id="PTHR47843">
    <property type="entry name" value="BTB DOMAIN-CONTAINING PROTEIN-RELATED"/>
    <property type="match status" value="1"/>
</dbReference>
<accession>A0A8H6PGR2</accession>
<dbReference type="AlphaFoldDB" id="A0A8H6PGR2"/>
<sequence length="250" mass="29028">MAHSTTPSDQHPWRIASKQAKMSCLADKQTMFFRTGIFQVHVGKDDDMVTFRIHISVACKYSSFFRSAVVWSWIRSAGDVVNLPNYEPDTFELYLQWRYTNTLPVSEESEEKPEYCDLLLLAKAYVLGAYLADNFFQDAVADALMHRLYAKRETWGRCKGCRWGFVAYLYDKTSSSSPIRHLLVALLARDYERWLSEVGAAGLPKEFMSDLLNYVAGVTAHRPMQEYWGKCTFHLHEAEQECYRRHFMVD</sequence>
<evidence type="ECO:0000313" key="3">
    <source>
        <dbReference type="EMBL" id="KAF7172737.1"/>
    </source>
</evidence>
<dbReference type="InterPro" id="IPR000210">
    <property type="entry name" value="BTB/POZ_dom"/>
</dbReference>
<dbReference type="InterPro" id="IPR011333">
    <property type="entry name" value="SKP1/BTB/POZ_sf"/>
</dbReference>
<dbReference type="OrthoDB" id="1022638at2759"/>
<dbReference type="Proteomes" id="UP000630445">
    <property type="component" value="Unassembled WGS sequence"/>
</dbReference>
<reference evidence="2" key="1">
    <citation type="submission" date="2020-06" db="EMBL/GenBank/DDBJ databases">
        <title>Draft genome sequences of strains closely related to Aspergillus parafelis and Aspergillus hiratsukae.</title>
        <authorList>
            <person name="Dos Santos R.A.C."/>
            <person name="Rivero-Menendez O."/>
            <person name="Steenwyk J.L."/>
            <person name="Mead M.E."/>
            <person name="Goldman G.H."/>
            <person name="Alastruey-Izquierdo A."/>
            <person name="Rokas A."/>
        </authorList>
    </citation>
    <scope>NUCLEOTIDE SEQUENCE</scope>
    <source>
        <strain evidence="2">CNM-CM5793</strain>
        <strain evidence="3">CNM-CM6106</strain>
    </source>
</reference>
<keyword evidence="4" id="KW-1185">Reference proteome</keyword>
<evidence type="ECO:0000313" key="4">
    <source>
        <dbReference type="Proteomes" id="UP000630445"/>
    </source>
</evidence>
<comment type="caution">
    <text evidence="2">The sequence shown here is derived from an EMBL/GenBank/DDBJ whole genome shotgun (WGS) entry which is preliminary data.</text>
</comment>
<feature type="domain" description="BTB" evidence="1">
    <location>
        <begin position="51"/>
        <end position="107"/>
    </location>
</feature>
<organism evidence="2 4">
    <name type="scientific">Aspergillus hiratsukae</name>
    <dbReference type="NCBI Taxonomy" id="1194566"/>
    <lineage>
        <taxon>Eukaryota</taxon>
        <taxon>Fungi</taxon>
        <taxon>Dikarya</taxon>
        <taxon>Ascomycota</taxon>
        <taxon>Pezizomycotina</taxon>
        <taxon>Eurotiomycetes</taxon>
        <taxon>Eurotiomycetidae</taxon>
        <taxon>Eurotiales</taxon>
        <taxon>Aspergillaceae</taxon>
        <taxon>Aspergillus</taxon>
        <taxon>Aspergillus subgen. Fumigati</taxon>
    </lineage>
</organism>
<dbReference type="Proteomes" id="UP000662466">
    <property type="component" value="Unassembled WGS sequence"/>
</dbReference>
<dbReference type="PROSITE" id="PS50097">
    <property type="entry name" value="BTB"/>
    <property type="match status" value="1"/>
</dbReference>
<gene>
    <name evidence="2" type="ORF">CNMCM5793_005945</name>
    <name evidence="3" type="ORF">CNMCM6106_006870</name>
</gene>
<evidence type="ECO:0000259" key="1">
    <source>
        <dbReference type="PROSITE" id="PS50097"/>
    </source>
</evidence>